<dbReference type="eggNOG" id="COG4717">
    <property type="taxonomic scope" value="Bacteria"/>
</dbReference>
<dbReference type="eggNOG" id="COG1196">
    <property type="taxonomic scope" value="Bacteria"/>
</dbReference>
<sequence>MRIRRLDLLRYGHFTERSLELPVDTSDFHIIFGPNEAGKSTALSAIEDILFGIHGQTQYGFLHDYGSMRIGAVLENGTDVLEVLRRKGNKDTLLGPEGSPVPGGEAVLRPYLAGADRTFFQRMFSLDHTRLEAGGREILEAKDDVGQMLFSAGAGIGGLRERLTQLSTEADSLWSPGRRARYRKFSIAEDKLDAAQRELREQTLSAAKWRELKNAYEEAEEACGNIDKAISDATTSRNRLSRIRRVFRDVRRKQELDRLLEELGDVIALPEDAAGLVAESERKDAEAAARIGTLTEQLQRAEEALEKLTYDETIIQRAADVRQACERRIEIRAEKADLPKREAELHAAESKLKDDAAELGWRDGDPAALIERIPPRPKVSVVRSLLNQKGELESDVSGNARLLDEAMEEHAGLKDELAEAGEPVDASRMAIVLKSVREQGDIAGRVRSAAEGLKNARSRVARRLSALDPGIGDEAALTSMSVPARAKVQAQREKQDDCQRRLTETQQRVASVQQELDGAVAALEQAMRDEQVVTAEELKDARGRRDVVWRLVKLKHIKGQPIPPDQAAQYKDEIEDLAGAFEPAVVRADELADRRFDHAEAAGRIAEIKRKIEEQETLLGQVQDNEKKLVEEGEQLKADWAALWTGALFEPEAPETMLEWLEDRDGILEAIEARDEADSALEAVRGEEQAARQQLIDELAALGVDVGTLESDGLPIVVERAAEELRLREAEADRKSQLEKDVAEAGKLVARRQRDLEAAKKALAEWQDKWTVALGDLGLAVDTAADAVDAQIGIVDQMRETAGRINSLRHDRIEKIQWDVADFENVVSQLVQIVASDLADKAADDAVAALETRLNEAERIQGLREKQDEDVESLKEQIETLEGQRQELAASISHLKQTADVDNNDKLKAAIERSDNQRALWEERQKITEKLQQDGDGKTVDELEAECEGLAIDEVAAREESVQAELEDLRKQQGEAGDVRSQTRQAYQAIGGDDAAAQAAAAREVALTEMGEAAERYVQVKTSAILLQWAIDRYRREKQAPLLKRAGQLFQVMTAGSFTSLQVDFDDQDNAHLTGVRPDESVVPVSGMSTGTADQLYLALRVASIEDYLERAQALPFVADDLFINFDNDRAAAGFRLLGQMAEKTQVLFFTHHHHLLDIATATLGTSVNCISLNEMAAAGGIALSV</sequence>
<dbReference type="SUPFAM" id="SSF52540">
    <property type="entry name" value="P-loop containing nucleoside triphosphate hydrolases"/>
    <property type="match status" value="1"/>
</dbReference>
<name>A7HVM0_PARL1</name>
<dbReference type="RefSeq" id="WP_012111260.1">
    <property type="nucleotide sequence ID" value="NC_009719.1"/>
</dbReference>
<protein>
    <recommendedName>
        <fullName evidence="2">YhaN AAA domain-containing protein</fullName>
    </recommendedName>
</protein>
<accession>A7HVM0</accession>
<dbReference type="KEGG" id="pla:Plav_2341"/>
<feature type="domain" description="YhaN AAA" evidence="2">
    <location>
        <begin position="1"/>
        <end position="209"/>
    </location>
</feature>
<dbReference type="AlphaFoldDB" id="A7HVM0"/>
<organism evidence="3 4">
    <name type="scientific">Parvibaculum lavamentivorans (strain DS-1 / DSM 13023 / NCIMB 13966)</name>
    <dbReference type="NCBI Taxonomy" id="402881"/>
    <lineage>
        <taxon>Bacteria</taxon>
        <taxon>Pseudomonadati</taxon>
        <taxon>Pseudomonadota</taxon>
        <taxon>Alphaproteobacteria</taxon>
        <taxon>Hyphomicrobiales</taxon>
        <taxon>Parvibaculaceae</taxon>
        <taxon>Parvibaculum</taxon>
    </lineage>
</organism>
<feature type="coiled-coil region" evidence="1">
    <location>
        <begin position="185"/>
        <end position="212"/>
    </location>
</feature>
<dbReference type="InterPro" id="IPR027417">
    <property type="entry name" value="P-loop_NTPase"/>
</dbReference>
<evidence type="ECO:0000259" key="2">
    <source>
        <dbReference type="Pfam" id="PF13514"/>
    </source>
</evidence>
<dbReference type="OrthoDB" id="9764467at2"/>
<dbReference type="PANTHER" id="PTHR41259:SF1">
    <property type="entry name" value="DOUBLE-STRAND BREAK REPAIR RAD50 ATPASE, PUTATIVE-RELATED"/>
    <property type="match status" value="1"/>
</dbReference>
<evidence type="ECO:0000313" key="3">
    <source>
        <dbReference type="EMBL" id="ABS63953.1"/>
    </source>
</evidence>
<dbReference type="PANTHER" id="PTHR41259">
    <property type="entry name" value="DOUBLE-STRAND BREAK REPAIR RAD50 ATPASE, PUTATIVE-RELATED"/>
    <property type="match status" value="1"/>
</dbReference>
<evidence type="ECO:0000313" key="4">
    <source>
        <dbReference type="Proteomes" id="UP000006377"/>
    </source>
</evidence>
<feature type="coiled-coil region" evidence="1">
    <location>
        <begin position="488"/>
        <end position="529"/>
    </location>
</feature>
<feature type="coiled-coil region" evidence="1">
    <location>
        <begin position="857"/>
        <end position="972"/>
    </location>
</feature>
<dbReference type="HOGENOM" id="CLU_006135_0_0_5"/>
<dbReference type="STRING" id="402881.Plav_2341"/>
<dbReference type="Proteomes" id="UP000006377">
    <property type="component" value="Chromosome"/>
</dbReference>
<keyword evidence="4" id="KW-1185">Reference proteome</keyword>
<feature type="coiled-coil region" evidence="1">
    <location>
        <begin position="598"/>
        <end position="632"/>
    </location>
</feature>
<dbReference type="EMBL" id="CP000774">
    <property type="protein sequence ID" value="ABS63953.1"/>
    <property type="molecule type" value="Genomic_DNA"/>
</dbReference>
<keyword evidence="1" id="KW-0175">Coiled coil</keyword>
<reference evidence="3 4" key="1">
    <citation type="journal article" date="2011" name="Stand. Genomic Sci.">
        <title>Complete genome sequence of Parvibaculum lavamentivorans type strain (DS-1(T)).</title>
        <authorList>
            <person name="Schleheck D."/>
            <person name="Weiss M."/>
            <person name="Pitluck S."/>
            <person name="Bruce D."/>
            <person name="Land M.L."/>
            <person name="Han S."/>
            <person name="Saunders E."/>
            <person name="Tapia R."/>
            <person name="Detter C."/>
            <person name="Brettin T."/>
            <person name="Han J."/>
            <person name="Woyke T."/>
            <person name="Goodwin L."/>
            <person name="Pennacchio L."/>
            <person name="Nolan M."/>
            <person name="Cook A.M."/>
            <person name="Kjelleberg S."/>
            <person name="Thomas T."/>
        </authorList>
    </citation>
    <scope>NUCLEOTIDE SEQUENCE [LARGE SCALE GENOMIC DNA]</scope>
    <source>
        <strain evidence="4">DS-1 / DSM 13023 / NCIMB 13966</strain>
    </source>
</reference>
<dbReference type="InterPro" id="IPR038734">
    <property type="entry name" value="YhaN_AAA"/>
</dbReference>
<evidence type="ECO:0000256" key="1">
    <source>
        <dbReference type="SAM" id="Coils"/>
    </source>
</evidence>
<dbReference type="Pfam" id="PF13514">
    <property type="entry name" value="AAA_27"/>
    <property type="match status" value="1"/>
</dbReference>
<dbReference type="Gene3D" id="3.40.50.300">
    <property type="entry name" value="P-loop containing nucleotide triphosphate hydrolases"/>
    <property type="match status" value="2"/>
</dbReference>
<gene>
    <name evidence="3" type="ordered locus">Plav_2341</name>
</gene>
<proteinExistence type="predicted"/>
<feature type="coiled-coil region" evidence="1">
    <location>
        <begin position="720"/>
        <end position="769"/>
    </location>
</feature>